<feature type="region of interest" description="Disordered" evidence="1">
    <location>
        <begin position="98"/>
        <end position="131"/>
    </location>
</feature>
<dbReference type="AlphaFoldDB" id="A0A7R8WTD0"/>
<evidence type="ECO:0000256" key="1">
    <source>
        <dbReference type="SAM" id="MobiDB-lite"/>
    </source>
</evidence>
<name>A0A7R8WTD0_9CRUS</name>
<accession>A0A7R8WTD0</accession>
<evidence type="ECO:0000313" key="2">
    <source>
        <dbReference type="EMBL" id="CAD7237769.1"/>
    </source>
</evidence>
<dbReference type="OrthoDB" id="166746at2759"/>
<organism evidence="2">
    <name type="scientific">Cyprideis torosa</name>
    <dbReference type="NCBI Taxonomy" id="163714"/>
    <lineage>
        <taxon>Eukaryota</taxon>
        <taxon>Metazoa</taxon>
        <taxon>Ecdysozoa</taxon>
        <taxon>Arthropoda</taxon>
        <taxon>Crustacea</taxon>
        <taxon>Oligostraca</taxon>
        <taxon>Ostracoda</taxon>
        <taxon>Podocopa</taxon>
        <taxon>Podocopida</taxon>
        <taxon>Cytherocopina</taxon>
        <taxon>Cytheroidea</taxon>
        <taxon>Cytherideidae</taxon>
        <taxon>Cyprideis</taxon>
    </lineage>
</organism>
<feature type="region of interest" description="Disordered" evidence="1">
    <location>
        <begin position="199"/>
        <end position="222"/>
    </location>
</feature>
<sequence>MIQDIAKEAARKASDAVPNVASHYMQLTILGLRHPEQNDLLESATTEVVLQRFCGRRRKESSNATEQISVGTCAIPVNPNEASPPPFAPLMSLPPGALSGSVSTTKSLKPISGPAVPLSPTPSSSSSQPSAVSHPYLLFRITNFSQSSCDEVDEPPAKRRKSRSKSSGEATSSSSPTPTVLESELAVFDRTGTCTLRPGDYFIPLTPPLNARDLKSPSRKFA</sequence>
<proteinExistence type="predicted"/>
<dbReference type="EMBL" id="OB691795">
    <property type="protein sequence ID" value="CAD7237769.1"/>
    <property type="molecule type" value="Genomic_DNA"/>
</dbReference>
<gene>
    <name evidence="2" type="ORF">CTOB1V02_LOCUS15584</name>
</gene>
<reference evidence="2" key="1">
    <citation type="submission" date="2020-11" db="EMBL/GenBank/DDBJ databases">
        <authorList>
            <person name="Tran Van P."/>
        </authorList>
    </citation>
    <scope>NUCLEOTIDE SEQUENCE</scope>
</reference>
<protein>
    <submittedName>
        <fullName evidence="2">Uncharacterized protein</fullName>
    </submittedName>
</protein>
<feature type="region of interest" description="Disordered" evidence="1">
    <location>
        <begin position="148"/>
        <end position="183"/>
    </location>
</feature>
<feature type="non-terminal residue" evidence="2">
    <location>
        <position position="1"/>
    </location>
</feature>
<feature type="compositionally biased region" description="Low complexity" evidence="1">
    <location>
        <begin position="165"/>
        <end position="183"/>
    </location>
</feature>
<feature type="compositionally biased region" description="Low complexity" evidence="1">
    <location>
        <begin position="114"/>
        <end position="131"/>
    </location>
</feature>